<evidence type="ECO:0000313" key="9">
    <source>
        <dbReference type="Proteomes" id="UP000274504"/>
    </source>
</evidence>
<dbReference type="OrthoDB" id="5854875at2759"/>
<evidence type="ECO:0000256" key="4">
    <source>
        <dbReference type="ARBA" id="ARBA00023157"/>
    </source>
</evidence>
<evidence type="ECO:0000256" key="2">
    <source>
        <dbReference type="ARBA" id="ARBA00010093"/>
    </source>
</evidence>
<comment type="subcellular location">
    <subcellularLocation>
        <location evidence="1">Secreted</location>
    </subcellularLocation>
</comment>
<proteinExistence type="inferred from homology"/>
<dbReference type="GO" id="GO:0005576">
    <property type="term" value="C:extracellular region"/>
    <property type="evidence" value="ECO:0007669"/>
    <property type="project" value="UniProtKB-SubCell"/>
</dbReference>
<dbReference type="Proteomes" id="UP000321570">
    <property type="component" value="Unassembled WGS sequence"/>
</dbReference>
<dbReference type="SUPFAM" id="SSF57277">
    <property type="entry name" value="Granulin repeat"/>
    <property type="match status" value="1"/>
</dbReference>
<dbReference type="PANTHER" id="PTHR12274:SF3">
    <property type="entry name" value="PROGRANULIN"/>
    <property type="match status" value="1"/>
</dbReference>
<comment type="similarity">
    <text evidence="2">Belongs to the granulin family.</text>
</comment>
<sequence length="454" mass="47876">MHLTMWLCILLFAGLVSADLECLRLCASGTCCKGTDNKLLCCPVSGGICCAFGNTCCPPGTICQSDGSCSNVHSGFFGFINYFTQPPPQDQIRTDPPRTVKKDLKSCVSICGDLCCPFEKGVCCVDKEHCCPAEYKCDVATKSCRLSLSDLLPSTSRSSRNCPLAVSDCSNDETCCILTDGSKGCCPYLNADCCADGAHCCPEGTVCKSDSSGCVPKSGAWVDPFKPSSKLFGRKSVVCPGGKVACNKGSTCCKSGAGDESSYSCCPYENAVCCVDREHCCPEGYECDPSNGGSCVRPSTEIVKKLLGGNKCNDGQTVCPDESTCCSLGDGTYGCCPLPNAVCCEDNEHCCPNGYKCDIANGSCNHNSNNSITVPISKRFVPSAASEDVKTSRCQLDWTLCSANGRTGCCPLKNAICCSDGLHCCLEGSTCLDNGRCLVDTNSQKTYARAARLL</sequence>
<feature type="domain" description="Granulins" evidence="6">
    <location>
        <begin position="344"/>
        <end position="357"/>
    </location>
</feature>
<keyword evidence="4" id="KW-1015">Disulfide bond</keyword>
<evidence type="ECO:0000313" key="10">
    <source>
        <dbReference type="Proteomes" id="UP000321570"/>
    </source>
</evidence>
<feature type="chain" id="PRO_5044546540" evidence="5">
    <location>
        <begin position="19"/>
        <end position="454"/>
    </location>
</feature>
<reference evidence="8 10" key="3">
    <citation type="submission" date="2019-07" db="EMBL/GenBank/DDBJ databases">
        <authorList>
            <person name="Jastrzebski P J."/>
            <person name="Paukszto L."/>
            <person name="Jastrzebski P J."/>
        </authorList>
    </citation>
    <scope>NUCLEOTIDE SEQUENCE [LARGE SCALE GENOMIC DNA]</scope>
    <source>
        <strain evidence="8 10">WMS-il1</strain>
    </source>
</reference>
<dbReference type="WBParaSite" id="HDID_0000517001-mRNA-1">
    <property type="protein sequence ID" value="HDID_0000517001-mRNA-1"/>
    <property type="gene ID" value="HDID_0000517001"/>
</dbReference>
<dbReference type="SMART" id="SM00277">
    <property type="entry name" value="GRAN"/>
    <property type="match status" value="6"/>
</dbReference>
<feature type="domain" description="Granulins" evidence="6">
    <location>
        <begin position="124"/>
        <end position="137"/>
    </location>
</feature>
<dbReference type="InterPro" id="IPR000118">
    <property type="entry name" value="Granulin"/>
</dbReference>
<evidence type="ECO:0000256" key="3">
    <source>
        <dbReference type="ARBA" id="ARBA00022525"/>
    </source>
</evidence>
<accession>A0A0R3SJQ5</accession>
<dbReference type="PANTHER" id="PTHR12274">
    <property type="entry name" value="GRANULIN"/>
    <property type="match status" value="1"/>
</dbReference>
<dbReference type="Pfam" id="PF00396">
    <property type="entry name" value="Granulin"/>
    <property type="match status" value="6"/>
</dbReference>
<dbReference type="Proteomes" id="UP000274504">
    <property type="component" value="Unassembled WGS sequence"/>
</dbReference>
<evidence type="ECO:0000256" key="5">
    <source>
        <dbReference type="SAM" id="SignalP"/>
    </source>
</evidence>
<dbReference type="Gene3D" id="2.10.25.160">
    <property type="entry name" value="Granulin"/>
    <property type="match status" value="6"/>
</dbReference>
<name>A0A0R3SJQ5_HYMDI</name>
<evidence type="ECO:0000313" key="7">
    <source>
        <dbReference type="EMBL" id="VDL57486.1"/>
    </source>
</evidence>
<dbReference type="InterPro" id="IPR039036">
    <property type="entry name" value="Granulin_fam"/>
</dbReference>
<feature type="domain" description="Granulins" evidence="6">
    <location>
        <begin position="194"/>
        <end position="207"/>
    </location>
</feature>
<feature type="domain" description="Granulins" evidence="6">
    <location>
        <begin position="274"/>
        <end position="287"/>
    </location>
</feature>
<dbReference type="PROSITE" id="PS00799">
    <property type="entry name" value="GRANULINS"/>
    <property type="match status" value="4"/>
</dbReference>
<evidence type="ECO:0000256" key="1">
    <source>
        <dbReference type="ARBA" id="ARBA00004613"/>
    </source>
</evidence>
<evidence type="ECO:0000259" key="6">
    <source>
        <dbReference type="PROSITE" id="PS00799"/>
    </source>
</evidence>
<dbReference type="EMBL" id="UYSG01002425">
    <property type="protein sequence ID" value="VDL57486.1"/>
    <property type="molecule type" value="Genomic_DNA"/>
</dbReference>
<dbReference type="InterPro" id="IPR037277">
    <property type="entry name" value="Granulin_sf"/>
</dbReference>
<evidence type="ECO:0000313" key="8">
    <source>
        <dbReference type="EMBL" id="VUZ39808.1"/>
    </source>
</evidence>
<dbReference type="STRING" id="6216.A0A0R3SJQ5"/>
<evidence type="ECO:0000313" key="11">
    <source>
        <dbReference type="WBParaSite" id="HDID_0000517001-mRNA-1"/>
    </source>
</evidence>
<organism evidence="11">
    <name type="scientific">Hymenolepis diminuta</name>
    <name type="common">Rat tapeworm</name>
    <dbReference type="NCBI Taxonomy" id="6216"/>
    <lineage>
        <taxon>Eukaryota</taxon>
        <taxon>Metazoa</taxon>
        <taxon>Spiralia</taxon>
        <taxon>Lophotrochozoa</taxon>
        <taxon>Platyhelminthes</taxon>
        <taxon>Cestoda</taxon>
        <taxon>Eucestoda</taxon>
        <taxon>Cyclophyllidea</taxon>
        <taxon>Hymenolepididae</taxon>
        <taxon>Hymenolepis</taxon>
    </lineage>
</organism>
<dbReference type="AlphaFoldDB" id="A0A0R3SJQ5"/>
<keyword evidence="3" id="KW-0964">Secreted</keyword>
<feature type="signal peptide" evidence="5">
    <location>
        <begin position="1"/>
        <end position="18"/>
    </location>
</feature>
<gene>
    <name evidence="7" type="ORF">HDID_LOCUS5168</name>
    <name evidence="8" type="ORF">WMSIL1_LOCUS1111</name>
</gene>
<reference evidence="7 9" key="2">
    <citation type="submission" date="2018-11" db="EMBL/GenBank/DDBJ databases">
        <authorList>
            <consortium name="Pathogen Informatics"/>
        </authorList>
    </citation>
    <scope>NUCLEOTIDE SEQUENCE [LARGE SCALE GENOMIC DNA]</scope>
</reference>
<keyword evidence="5" id="KW-0732">Signal</keyword>
<protein>
    <submittedName>
        <fullName evidence="11">Granulin</fullName>
    </submittedName>
</protein>
<reference evidence="11" key="1">
    <citation type="submission" date="2017-02" db="UniProtKB">
        <authorList>
            <consortium name="WormBaseParasite"/>
        </authorList>
    </citation>
    <scope>IDENTIFICATION</scope>
</reference>
<dbReference type="EMBL" id="CABIJS010000022">
    <property type="protein sequence ID" value="VUZ39808.1"/>
    <property type="molecule type" value="Genomic_DNA"/>
</dbReference>
<keyword evidence="10" id="KW-1185">Reference proteome</keyword>